<protein>
    <submittedName>
        <fullName evidence="1">SAG-related sequence SRS59J</fullName>
    </submittedName>
</protein>
<proteinExistence type="predicted"/>
<accession>A0A086JRC0</accession>
<dbReference type="EMBL" id="AHZU02001225">
    <property type="protein sequence ID" value="KFG34688.1"/>
    <property type="molecule type" value="Genomic_DNA"/>
</dbReference>
<reference evidence="1 2" key="1">
    <citation type="submission" date="2014-02" db="EMBL/GenBank/DDBJ databases">
        <authorList>
            <person name="Sibley D."/>
            <person name="Venepally P."/>
            <person name="Karamycheva S."/>
            <person name="Hadjithomas M."/>
            <person name="Khan A."/>
            <person name="Brunk B."/>
            <person name="Roos D."/>
            <person name="Caler E."/>
            <person name="Lorenzi H."/>
        </authorList>
    </citation>
    <scope>NUCLEOTIDE SEQUENCE [LARGE SCALE GENOMIC DNA]</scope>
    <source>
        <strain evidence="1 2">GAB2-2007-GAL-DOM2</strain>
    </source>
</reference>
<gene>
    <name evidence="1" type="ORF">TGDOM2_279000</name>
</gene>
<dbReference type="Gene3D" id="2.60.40.1320">
    <property type="entry name" value="SRS domain"/>
    <property type="match status" value="1"/>
</dbReference>
<dbReference type="VEuPathDB" id="ToxoDB:TGDOM2_279000"/>
<dbReference type="Proteomes" id="UP000028837">
    <property type="component" value="Unassembled WGS sequence"/>
</dbReference>
<organism evidence="1 2">
    <name type="scientific">Toxoplasma gondii GAB2-2007-GAL-DOM2</name>
    <dbReference type="NCBI Taxonomy" id="1130820"/>
    <lineage>
        <taxon>Eukaryota</taxon>
        <taxon>Sar</taxon>
        <taxon>Alveolata</taxon>
        <taxon>Apicomplexa</taxon>
        <taxon>Conoidasida</taxon>
        <taxon>Coccidia</taxon>
        <taxon>Eucoccidiorida</taxon>
        <taxon>Eimeriorina</taxon>
        <taxon>Sarcocystidae</taxon>
        <taxon>Toxoplasma</taxon>
    </lineage>
</organism>
<evidence type="ECO:0000313" key="2">
    <source>
        <dbReference type="Proteomes" id="UP000028837"/>
    </source>
</evidence>
<name>A0A086JRC0_TOXGO</name>
<comment type="caution">
    <text evidence="1">The sequence shown here is derived from an EMBL/GenBank/DDBJ whole genome shotgun (WGS) entry which is preliminary data.</text>
</comment>
<dbReference type="OrthoDB" id="10456022at2759"/>
<dbReference type="InterPro" id="IPR036755">
    <property type="entry name" value="SRS_dom_sf"/>
</dbReference>
<dbReference type="AlphaFoldDB" id="A0A086JRC0"/>
<sequence>MHTVKSVLLRSGNPKQFQGGIQEEKPTDSCSLLIRVKTTDSIDDEDGDKGIEECTVGTEKKVTLFPSSPVRFRCKLGTNLQPTFSAENPQVYDDSNGACNALVALTSSVDAALTEDNTHDTYSMYDIELKTGPQLR</sequence>
<evidence type="ECO:0000313" key="1">
    <source>
        <dbReference type="EMBL" id="KFG34688.1"/>
    </source>
</evidence>